<evidence type="ECO:0000259" key="1">
    <source>
        <dbReference type="Pfam" id="PF24626"/>
    </source>
</evidence>
<dbReference type="Pfam" id="PF24626">
    <property type="entry name" value="SH3_Tf2-1"/>
    <property type="match status" value="1"/>
</dbReference>
<sequence>MKGVMRFGKKVKLSPRYGGTYQILKCIGKVSYELELSNDLASIHAVFHVSLLKKCVGDPTSNVPLKGLGVKENLSYKEVFRPASPEVEK</sequence>
<dbReference type="InterPro" id="IPR056924">
    <property type="entry name" value="SH3_Tf2-1"/>
</dbReference>
<evidence type="ECO:0000313" key="2">
    <source>
        <dbReference type="EMBL" id="WMV07932.1"/>
    </source>
</evidence>
<gene>
    <name evidence="2" type="ORF">MTR67_001317</name>
</gene>
<feature type="domain" description="Tf2-1-like SH3-like" evidence="1">
    <location>
        <begin position="5"/>
        <end position="56"/>
    </location>
</feature>
<dbReference type="PANTHER" id="PTHR46148:SF57">
    <property type="entry name" value="OS12G0499874 PROTEIN"/>
    <property type="match status" value="1"/>
</dbReference>
<dbReference type="EMBL" id="CP133612">
    <property type="protein sequence ID" value="WMV07932.1"/>
    <property type="molecule type" value="Genomic_DNA"/>
</dbReference>
<dbReference type="Proteomes" id="UP001234989">
    <property type="component" value="Chromosome 1"/>
</dbReference>
<accession>A0AAF0PNF5</accession>
<keyword evidence="3" id="KW-1185">Reference proteome</keyword>
<protein>
    <recommendedName>
        <fullName evidence="1">Tf2-1-like SH3-like domain-containing protein</fullName>
    </recommendedName>
</protein>
<dbReference type="AlphaFoldDB" id="A0AAF0PNF5"/>
<evidence type="ECO:0000313" key="3">
    <source>
        <dbReference type="Proteomes" id="UP001234989"/>
    </source>
</evidence>
<organism evidence="2 3">
    <name type="scientific">Solanum verrucosum</name>
    <dbReference type="NCBI Taxonomy" id="315347"/>
    <lineage>
        <taxon>Eukaryota</taxon>
        <taxon>Viridiplantae</taxon>
        <taxon>Streptophyta</taxon>
        <taxon>Embryophyta</taxon>
        <taxon>Tracheophyta</taxon>
        <taxon>Spermatophyta</taxon>
        <taxon>Magnoliopsida</taxon>
        <taxon>eudicotyledons</taxon>
        <taxon>Gunneridae</taxon>
        <taxon>Pentapetalae</taxon>
        <taxon>asterids</taxon>
        <taxon>lamiids</taxon>
        <taxon>Solanales</taxon>
        <taxon>Solanaceae</taxon>
        <taxon>Solanoideae</taxon>
        <taxon>Solaneae</taxon>
        <taxon>Solanum</taxon>
    </lineage>
</organism>
<dbReference type="PANTHER" id="PTHR46148">
    <property type="entry name" value="CHROMO DOMAIN-CONTAINING PROTEIN"/>
    <property type="match status" value="1"/>
</dbReference>
<name>A0AAF0PNF5_SOLVR</name>
<proteinExistence type="predicted"/>
<reference evidence="2" key="1">
    <citation type="submission" date="2023-08" db="EMBL/GenBank/DDBJ databases">
        <title>A de novo genome assembly of Solanum verrucosum Schlechtendal, a Mexican diploid species geographically isolated from the other diploid A-genome species in potato relatives.</title>
        <authorList>
            <person name="Hosaka K."/>
        </authorList>
    </citation>
    <scope>NUCLEOTIDE SEQUENCE</scope>
    <source>
        <tissue evidence="2">Young leaves</tissue>
    </source>
</reference>